<gene>
    <name evidence="3" type="ORF">EST38_g5296</name>
</gene>
<feature type="compositionally biased region" description="Low complexity" evidence="1">
    <location>
        <begin position="1226"/>
        <end position="1237"/>
    </location>
</feature>
<name>A0A4Q2DNN4_9AGAR</name>
<feature type="region of interest" description="Disordered" evidence="1">
    <location>
        <begin position="615"/>
        <end position="1393"/>
    </location>
</feature>
<feature type="compositionally biased region" description="Low complexity" evidence="1">
    <location>
        <begin position="1340"/>
        <end position="1352"/>
    </location>
</feature>
<feature type="compositionally biased region" description="Polar residues" evidence="1">
    <location>
        <begin position="1512"/>
        <end position="1521"/>
    </location>
</feature>
<feature type="compositionally biased region" description="Low complexity" evidence="1">
    <location>
        <begin position="1295"/>
        <end position="1308"/>
    </location>
</feature>
<feature type="compositionally biased region" description="Low complexity" evidence="1">
    <location>
        <begin position="785"/>
        <end position="797"/>
    </location>
</feature>
<dbReference type="SUPFAM" id="SSF54695">
    <property type="entry name" value="POZ domain"/>
    <property type="match status" value="1"/>
</dbReference>
<feature type="domain" description="BTB" evidence="2">
    <location>
        <begin position="228"/>
        <end position="315"/>
    </location>
</feature>
<organism evidence="3 4">
    <name type="scientific">Candolleomyces aberdarensis</name>
    <dbReference type="NCBI Taxonomy" id="2316362"/>
    <lineage>
        <taxon>Eukaryota</taxon>
        <taxon>Fungi</taxon>
        <taxon>Dikarya</taxon>
        <taxon>Basidiomycota</taxon>
        <taxon>Agaricomycotina</taxon>
        <taxon>Agaricomycetes</taxon>
        <taxon>Agaricomycetidae</taxon>
        <taxon>Agaricales</taxon>
        <taxon>Agaricineae</taxon>
        <taxon>Psathyrellaceae</taxon>
        <taxon>Candolleomyces</taxon>
    </lineage>
</organism>
<evidence type="ECO:0000313" key="4">
    <source>
        <dbReference type="Proteomes" id="UP000290288"/>
    </source>
</evidence>
<dbReference type="EMBL" id="SDEE01000143">
    <property type="protein sequence ID" value="RXW20564.1"/>
    <property type="molecule type" value="Genomic_DNA"/>
</dbReference>
<dbReference type="SUPFAM" id="SSF74924">
    <property type="entry name" value="Cap-Gly domain"/>
    <property type="match status" value="1"/>
</dbReference>
<dbReference type="Proteomes" id="UP000290288">
    <property type="component" value="Unassembled WGS sequence"/>
</dbReference>
<dbReference type="PROSITE" id="PS50097">
    <property type="entry name" value="BTB"/>
    <property type="match status" value="1"/>
</dbReference>
<dbReference type="CDD" id="cd18186">
    <property type="entry name" value="BTB_POZ_ZBTB_KLHL-like"/>
    <property type="match status" value="1"/>
</dbReference>
<accession>A0A4Q2DNN4</accession>
<feature type="compositionally biased region" description="Acidic residues" evidence="1">
    <location>
        <begin position="870"/>
        <end position="884"/>
    </location>
</feature>
<feature type="compositionally biased region" description="Low complexity" evidence="1">
    <location>
        <begin position="681"/>
        <end position="720"/>
    </location>
</feature>
<feature type="compositionally biased region" description="Low complexity" evidence="1">
    <location>
        <begin position="1138"/>
        <end position="1151"/>
    </location>
</feature>
<feature type="compositionally biased region" description="Polar residues" evidence="1">
    <location>
        <begin position="1066"/>
        <end position="1080"/>
    </location>
</feature>
<feature type="compositionally biased region" description="Polar residues" evidence="1">
    <location>
        <begin position="728"/>
        <end position="738"/>
    </location>
</feature>
<dbReference type="PANTHER" id="PTHR22427">
    <property type="entry name" value="GH15728P"/>
    <property type="match status" value="1"/>
</dbReference>
<feature type="compositionally biased region" description="Low complexity" evidence="1">
    <location>
        <begin position="945"/>
        <end position="1063"/>
    </location>
</feature>
<evidence type="ECO:0000259" key="2">
    <source>
        <dbReference type="PROSITE" id="PS50097"/>
    </source>
</evidence>
<feature type="compositionally biased region" description="Low complexity" evidence="1">
    <location>
        <begin position="1089"/>
        <end position="1127"/>
    </location>
</feature>
<feature type="compositionally biased region" description="Low complexity" evidence="1">
    <location>
        <begin position="1188"/>
        <end position="1205"/>
    </location>
</feature>
<reference evidence="3 4" key="1">
    <citation type="submission" date="2019-01" db="EMBL/GenBank/DDBJ databases">
        <title>Draft genome sequence of Psathyrella aberdarensis IHI B618.</title>
        <authorList>
            <person name="Buettner E."/>
            <person name="Kellner H."/>
        </authorList>
    </citation>
    <scope>NUCLEOTIDE SEQUENCE [LARGE SCALE GENOMIC DNA]</scope>
    <source>
        <strain evidence="3 4">IHI B618</strain>
    </source>
</reference>
<feature type="compositionally biased region" description="Polar residues" evidence="1">
    <location>
        <begin position="903"/>
        <end position="918"/>
    </location>
</feature>
<comment type="caution">
    <text evidence="3">The sequence shown here is derived from an EMBL/GenBank/DDBJ whole genome shotgun (WGS) entry which is preliminary data.</text>
</comment>
<feature type="compositionally biased region" description="Polar residues" evidence="1">
    <location>
        <begin position="620"/>
        <end position="635"/>
    </location>
</feature>
<evidence type="ECO:0000313" key="3">
    <source>
        <dbReference type="EMBL" id="RXW20564.1"/>
    </source>
</evidence>
<dbReference type="PANTHER" id="PTHR22427:SF7">
    <property type="entry name" value="GH15728P"/>
    <property type="match status" value="1"/>
</dbReference>
<protein>
    <recommendedName>
        <fullName evidence="2">BTB domain-containing protein</fullName>
    </recommendedName>
</protein>
<feature type="compositionally biased region" description="Pro residues" evidence="1">
    <location>
        <begin position="1353"/>
        <end position="1362"/>
    </location>
</feature>
<dbReference type="OrthoDB" id="2130750at2759"/>
<proteinExistence type="predicted"/>
<dbReference type="InterPro" id="IPR011333">
    <property type="entry name" value="SKP1/BTB/POZ_sf"/>
</dbReference>
<evidence type="ECO:0000256" key="1">
    <source>
        <dbReference type="SAM" id="MobiDB-lite"/>
    </source>
</evidence>
<dbReference type="Gene3D" id="3.30.710.10">
    <property type="entry name" value="Potassium Channel Kv1.1, Chain A"/>
    <property type="match status" value="1"/>
</dbReference>
<dbReference type="STRING" id="2316362.A0A4Q2DNN4"/>
<feature type="compositionally biased region" description="Gly residues" evidence="1">
    <location>
        <begin position="1325"/>
        <end position="1339"/>
    </location>
</feature>
<feature type="compositionally biased region" description="Basic and acidic residues" evidence="1">
    <location>
        <begin position="805"/>
        <end position="826"/>
    </location>
</feature>
<dbReference type="Gene3D" id="2.30.30.190">
    <property type="entry name" value="CAP Gly-rich-like domain"/>
    <property type="match status" value="1"/>
</dbReference>
<dbReference type="InterPro" id="IPR036859">
    <property type="entry name" value="CAP-Gly_dom_sf"/>
</dbReference>
<feature type="region of interest" description="Disordered" evidence="1">
    <location>
        <begin position="1489"/>
        <end position="1527"/>
    </location>
</feature>
<feature type="compositionally biased region" description="Acidic residues" evidence="1">
    <location>
        <begin position="841"/>
        <end position="859"/>
    </location>
</feature>
<keyword evidence="4" id="KW-1185">Reference proteome</keyword>
<dbReference type="Pfam" id="PF00651">
    <property type="entry name" value="BTB"/>
    <property type="match status" value="1"/>
</dbReference>
<sequence>MAASAVAAPPPPSLQESVRLSTLAWQKDLQDLFKHAKDRFPDVVWELVGEDDDEMEIANGMAGIGAVGDRVSSALSKLPPPGGDEVWGHKAIVYARAPPSFQNRYFSFRPDPVLDDEDSYPVESTVSLGIPPSLLISRSPSPSPAPTASSSLLRITTSINPALFSNELEYLYTGQGFGEAFEFLFDSSENNHLLIAGVGEDGEVDAEALRIDKLRKDLVFMWRSRLYSDVRIALTGNFSSSNSHHESTTAIFSSHRFILVSRSPYFRDLLLNWPAPKNANNDEPPTLTLPSPPFTPASLHFTLGYIYTGTLVFSHRSYDLSTAFAILRSSLYLGLTTLHDEVQARVVQEMCHGLFHAYLPFPEYEKVTRGKWGIGGCRCRQCARRAPRILEFSLEEDVHNQHLERGGRRALVGMFGEGWCTQEFAGLNQRVRESLVKGVGKRTTIANVFALLWASENALEKLGKVVEPWGDTVREMIYTARKTIDETLAKESDACFGSENEDWTDIMLSGGDRFGDQEKVEWAMAAVLRGLKEPWAATLYQSLVSNILLRPSETEEREPMLPATSSLRGVVEETRMEVLRWIGRRWIGIRAEKGFDTLEGWAVKEISDHIEVPIEDLLNPNPSQPSGTHTRNSPGRVTGSGRKSGIGLRPMSHHPHTSRIDADSDASSMRASVLTRNLPNTGSSASTHSTVSTVSSATTGTGAASRRTGTGTGRRTPTRGATGGDNASVRSSASSFRTFESAASGGTVGRSGAMRRHPPLTVTNPSASSSSGIGDGEDSPAKKLAASVRARNAAGAGIMRSNKGSLRERPDSKLTPESSPRLDRGNSQRAPSIMESVFDNDKEDDYDDDRDSLLDDETESVLGSGKAGDEDGEGEGEGDGDLDDTQQQQEGGGEEEEDHNDDSTPANSTMSRTTTGSKAATRGPRRSDNDKTPVKKTLITKASLASVNSRATASTSASRSLNLKSSGASIRSTTTSQTRKTSGGSTLSSASATSSRRPSSRGSTRSTNTGNPSLRSGTSVSSRSTLSSLQSHSRPTSSLSVSTTRSISTGSSAGSTSTAGARRPVSTVSGRTESTDMSFRTASSGGGLTTPTAGPRPRRSSAASTVSVRSTKSTGTAKTTATTRSRANSPVLTRQRKVSASSVSSVASSVAGGPKRSPVTSTTRRNAPPVPPIDPTKLSAGNAGAGKAGAVKAPSVRSVASTGSTVVGGGGVKKVLEKKKSMGALSTKKSQTQPKQQAVEDAVKTEEPVAQEEAQPAVVEQEKENIQPPTATGSSPVKKVEDLPASQSSEHRKTSSSASTSSVSSVATVKRRGSVDTITSSRTGGQRGSSASGGSGSGKSGVASKTPLSPGRKPSPPLPPVPIEDDESSVGGRRHDDDDDGYEPRAPRGSTLDIGIPCIISSKRKRFKAYARYIGEVAGEEGSWVGVEVPLPSVSSFSGSGDSWGDRSAAVYSSMSMSSAWPEDDRQWNDGSWGGIQYFEIAGSNDWGDDRASRRRRVDGGSAGAGAMWGSVPSSATTNGKGSLKREGDVMSMSLERMMKRVRSASPTGSETSSMTESRGLFVRPQQVLYVVDAVGADL</sequence>
<dbReference type="InterPro" id="IPR000210">
    <property type="entry name" value="BTB/POZ_dom"/>
</dbReference>